<keyword evidence="4 12" id="KW-0894">Sodium channel</keyword>
<evidence type="ECO:0000256" key="4">
    <source>
        <dbReference type="ARBA" id="ARBA00022461"/>
    </source>
</evidence>
<proteinExistence type="inferred from homology"/>
<protein>
    <submittedName>
        <fullName evidence="13">Uncharacterized protein</fullName>
    </submittedName>
</protein>
<evidence type="ECO:0000256" key="10">
    <source>
        <dbReference type="ARBA" id="ARBA00023201"/>
    </source>
</evidence>
<name>A0A8X6LF14_TRICU</name>
<dbReference type="GO" id="GO:0005272">
    <property type="term" value="F:sodium channel activity"/>
    <property type="evidence" value="ECO:0007669"/>
    <property type="project" value="UniProtKB-KW"/>
</dbReference>
<comment type="caution">
    <text evidence="13">The sequence shown here is derived from an EMBL/GenBank/DDBJ whole genome shotgun (WGS) entry which is preliminary data.</text>
</comment>
<evidence type="ECO:0000256" key="9">
    <source>
        <dbReference type="ARBA" id="ARBA00023136"/>
    </source>
</evidence>
<dbReference type="InterPro" id="IPR001873">
    <property type="entry name" value="ENaC"/>
</dbReference>
<gene>
    <name evidence="13" type="ORF">TNCT_540681</name>
</gene>
<evidence type="ECO:0000256" key="5">
    <source>
        <dbReference type="ARBA" id="ARBA00022692"/>
    </source>
</evidence>
<dbReference type="Pfam" id="PF00858">
    <property type="entry name" value="ASC"/>
    <property type="match status" value="1"/>
</dbReference>
<evidence type="ECO:0000313" key="13">
    <source>
        <dbReference type="EMBL" id="GFR06022.1"/>
    </source>
</evidence>
<keyword evidence="7" id="KW-0915">Sodium</keyword>
<keyword evidence="6" id="KW-1133">Transmembrane helix</keyword>
<comment type="similarity">
    <text evidence="2 12">Belongs to the amiloride-sensitive sodium channel (TC 1.A.6) family.</text>
</comment>
<evidence type="ECO:0000256" key="11">
    <source>
        <dbReference type="ARBA" id="ARBA00023303"/>
    </source>
</evidence>
<keyword evidence="10 12" id="KW-0739">Sodium transport</keyword>
<evidence type="ECO:0000256" key="1">
    <source>
        <dbReference type="ARBA" id="ARBA00004141"/>
    </source>
</evidence>
<keyword evidence="14" id="KW-1185">Reference proteome</keyword>
<evidence type="ECO:0000256" key="7">
    <source>
        <dbReference type="ARBA" id="ARBA00023053"/>
    </source>
</evidence>
<dbReference type="OrthoDB" id="6508485at2759"/>
<keyword evidence="5 12" id="KW-0812">Transmembrane</keyword>
<reference evidence="13" key="1">
    <citation type="submission" date="2020-07" db="EMBL/GenBank/DDBJ databases">
        <title>Multicomponent nature underlies the extraordinary mechanical properties of spider dragline silk.</title>
        <authorList>
            <person name="Kono N."/>
            <person name="Nakamura H."/>
            <person name="Mori M."/>
            <person name="Yoshida Y."/>
            <person name="Ohtoshi R."/>
            <person name="Malay A.D."/>
            <person name="Moran D.A.P."/>
            <person name="Tomita M."/>
            <person name="Numata K."/>
            <person name="Arakawa K."/>
        </authorList>
    </citation>
    <scope>NUCLEOTIDE SEQUENCE</scope>
</reference>
<evidence type="ECO:0000256" key="12">
    <source>
        <dbReference type="RuleBase" id="RU000679"/>
    </source>
</evidence>
<dbReference type="Gene3D" id="1.10.287.770">
    <property type="entry name" value="YojJ-like"/>
    <property type="match status" value="1"/>
</dbReference>
<keyword evidence="3 12" id="KW-0813">Transport</keyword>
<evidence type="ECO:0000313" key="14">
    <source>
        <dbReference type="Proteomes" id="UP000887116"/>
    </source>
</evidence>
<evidence type="ECO:0000256" key="8">
    <source>
        <dbReference type="ARBA" id="ARBA00023065"/>
    </source>
</evidence>
<dbReference type="EMBL" id="BMAO01016060">
    <property type="protein sequence ID" value="GFR06022.1"/>
    <property type="molecule type" value="Genomic_DNA"/>
</dbReference>
<organism evidence="13 14">
    <name type="scientific">Trichonephila clavata</name>
    <name type="common">Joro spider</name>
    <name type="synonym">Nephila clavata</name>
    <dbReference type="NCBI Taxonomy" id="2740835"/>
    <lineage>
        <taxon>Eukaryota</taxon>
        <taxon>Metazoa</taxon>
        <taxon>Ecdysozoa</taxon>
        <taxon>Arthropoda</taxon>
        <taxon>Chelicerata</taxon>
        <taxon>Arachnida</taxon>
        <taxon>Araneae</taxon>
        <taxon>Araneomorphae</taxon>
        <taxon>Entelegynae</taxon>
        <taxon>Araneoidea</taxon>
        <taxon>Nephilidae</taxon>
        <taxon>Trichonephila</taxon>
    </lineage>
</organism>
<evidence type="ECO:0000256" key="2">
    <source>
        <dbReference type="ARBA" id="ARBA00007193"/>
    </source>
</evidence>
<sequence>MNAKECIEECKMQLSLSENNCVLWSIWYPHSLRRCEPANERELLVSYIKKCVPRCKPACLEYIMVTKKNEFAPRDSHNCETGMNMMQNIFPPVSYYVLRFHPAIETIYETRPKYEFIEAISNIGGFVGMWMGISLIAVYNMLEETIAFAFQSFRLNRKKKTRIIRLI</sequence>
<dbReference type="AlphaFoldDB" id="A0A8X6LF14"/>
<comment type="subcellular location">
    <subcellularLocation>
        <location evidence="1">Membrane</location>
        <topology evidence="1">Multi-pass membrane protein</topology>
    </subcellularLocation>
</comment>
<accession>A0A8X6LF14</accession>
<dbReference type="GO" id="GO:0016020">
    <property type="term" value="C:membrane"/>
    <property type="evidence" value="ECO:0007669"/>
    <property type="project" value="UniProtKB-SubCell"/>
</dbReference>
<evidence type="ECO:0000256" key="6">
    <source>
        <dbReference type="ARBA" id="ARBA00022989"/>
    </source>
</evidence>
<keyword evidence="9" id="KW-0472">Membrane</keyword>
<dbReference type="Proteomes" id="UP000887116">
    <property type="component" value="Unassembled WGS sequence"/>
</dbReference>
<keyword evidence="11 12" id="KW-0407">Ion channel</keyword>
<keyword evidence="8 12" id="KW-0406">Ion transport</keyword>
<evidence type="ECO:0000256" key="3">
    <source>
        <dbReference type="ARBA" id="ARBA00022448"/>
    </source>
</evidence>